<evidence type="ECO:0000313" key="3">
    <source>
        <dbReference type="WBParaSite" id="HCON_00003910-00001"/>
    </source>
</evidence>
<evidence type="ECO:0000313" key="2">
    <source>
        <dbReference type="Proteomes" id="UP000025227"/>
    </source>
</evidence>
<dbReference type="AlphaFoldDB" id="A0A7I4XS58"/>
<dbReference type="OrthoDB" id="6499288at2759"/>
<organism evidence="2 3">
    <name type="scientific">Haemonchus contortus</name>
    <name type="common">Barber pole worm</name>
    <dbReference type="NCBI Taxonomy" id="6289"/>
    <lineage>
        <taxon>Eukaryota</taxon>
        <taxon>Metazoa</taxon>
        <taxon>Ecdysozoa</taxon>
        <taxon>Nematoda</taxon>
        <taxon>Chromadorea</taxon>
        <taxon>Rhabditida</taxon>
        <taxon>Rhabditina</taxon>
        <taxon>Rhabditomorpha</taxon>
        <taxon>Strongyloidea</taxon>
        <taxon>Trichostrongylidae</taxon>
        <taxon>Haemonchus</taxon>
    </lineage>
</organism>
<feature type="compositionally biased region" description="Basic residues" evidence="1">
    <location>
        <begin position="93"/>
        <end position="103"/>
    </location>
</feature>
<dbReference type="WBParaSite" id="HCON_00003910-00001">
    <property type="protein sequence ID" value="HCON_00003910-00001"/>
    <property type="gene ID" value="HCON_00003910"/>
</dbReference>
<evidence type="ECO:0000256" key="1">
    <source>
        <dbReference type="SAM" id="MobiDB-lite"/>
    </source>
</evidence>
<name>A0A7I4XS58_HAECO</name>
<dbReference type="Proteomes" id="UP000025227">
    <property type="component" value="Unplaced"/>
</dbReference>
<sequence>MNDDFGREASQRMSSFVGVRSPTVHSPLTPVDTPETKPRSAKSIHKMSSAGKTVDIMILPRTADRRGSSRQGQEEGEEQVTPLTITEEMDKRTARRNSFHSRKARSDVMMLPESADEEKTDEELEEEKQESETPRSDKEDRTSITSCPTAPVTEPLNEAQPTKPSNEEVDGIMSMPSVKPTMDKYDGMGDDGMTGSELLRNLPEGVYACPFLEHGCHKISLDEMEVKIHIRDDRTFHLMLLCRAVIELRRRRQRILHEKTEQMLELDNMLSYPIAVIKKYGDQFIFRIKNINEVIQNARRTRKNLIFR</sequence>
<accession>A0A7I4XS58</accession>
<reference evidence="3" key="1">
    <citation type="submission" date="2020-12" db="UniProtKB">
        <authorList>
            <consortium name="WormBaseParasite"/>
        </authorList>
    </citation>
    <scope>IDENTIFICATION</scope>
    <source>
        <strain evidence="3">MHco3</strain>
    </source>
</reference>
<feature type="compositionally biased region" description="Basic and acidic residues" evidence="1">
    <location>
        <begin position="1"/>
        <end position="10"/>
    </location>
</feature>
<feature type="compositionally biased region" description="Basic and acidic residues" evidence="1">
    <location>
        <begin position="130"/>
        <end position="142"/>
    </location>
</feature>
<protein>
    <submittedName>
        <fullName evidence="3">SPK domain-containing protein</fullName>
    </submittedName>
</protein>
<proteinExistence type="predicted"/>
<feature type="region of interest" description="Disordered" evidence="1">
    <location>
        <begin position="1"/>
        <end position="177"/>
    </location>
</feature>
<feature type="compositionally biased region" description="Acidic residues" evidence="1">
    <location>
        <begin position="114"/>
        <end position="129"/>
    </location>
</feature>
<keyword evidence="2" id="KW-1185">Reference proteome</keyword>